<protein>
    <recommendedName>
        <fullName evidence="2">DUF4031 domain-containing protein</fullName>
    </recommendedName>
</protein>
<feature type="region of interest" description="Disordered" evidence="1">
    <location>
        <begin position="83"/>
        <end position="111"/>
    </location>
</feature>
<sequence>MSLLIDNPVWPGPRGWNFAHLVSDSSFDELHAFARELGVPERAFERDHYDVPEHLHARALGLGAEHVSGRELVSRLRASGLRCPKHPRPAPPAVGEASPVRVAEAPPRPPG</sequence>
<evidence type="ECO:0000313" key="4">
    <source>
        <dbReference type="Proteomes" id="UP000579647"/>
    </source>
</evidence>
<evidence type="ECO:0000256" key="1">
    <source>
        <dbReference type="SAM" id="MobiDB-lite"/>
    </source>
</evidence>
<evidence type="ECO:0000313" key="3">
    <source>
        <dbReference type="EMBL" id="MBB5489148.1"/>
    </source>
</evidence>
<comment type="caution">
    <text evidence="3">The sequence shown here is derived from an EMBL/GenBank/DDBJ whole genome shotgun (WGS) entry which is preliminary data.</text>
</comment>
<proteinExistence type="predicted"/>
<dbReference type="AlphaFoldDB" id="A0A840WGF2"/>
<dbReference type="RefSeq" id="WP_184360887.1">
    <property type="nucleotide sequence ID" value="NZ_BAAAKM010000039.1"/>
</dbReference>
<dbReference type="Proteomes" id="UP000579647">
    <property type="component" value="Unassembled WGS sequence"/>
</dbReference>
<organism evidence="3 4">
    <name type="scientific">Nocardiopsis metallicus</name>
    <dbReference type="NCBI Taxonomy" id="179819"/>
    <lineage>
        <taxon>Bacteria</taxon>
        <taxon>Bacillati</taxon>
        <taxon>Actinomycetota</taxon>
        <taxon>Actinomycetes</taxon>
        <taxon>Streptosporangiales</taxon>
        <taxon>Nocardiopsidaceae</taxon>
        <taxon>Nocardiopsis</taxon>
    </lineage>
</organism>
<dbReference type="InterPro" id="IPR025109">
    <property type="entry name" value="DUF4031"/>
</dbReference>
<feature type="compositionally biased region" description="Low complexity" evidence="1">
    <location>
        <begin position="96"/>
        <end position="105"/>
    </location>
</feature>
<gene>
    <name evidence="3" type="ORF">HNR07_000285</name>
</gene>
<keyword evidence="4" id="KW-1185">Reference proteome</keyword>
<accession>A0A840WGF2</accession>
<feature type="domain" description="DUF4031" evidence="2">
    <location>
        <begin position="4"/>
        <end position="78"/>
    </location>
</feature>
<reference evidence="3 4" key="1">
    <citation type="submission" date="2020-08" db="EMBL/GenBank/DDBJ databases">
        <title>Sequencing the genomes of 1000 actinobacteria strains.</title>
        <authorList>
            <person name="Klenk H.-P."/>
        </authorList>
    </citation>
    <scope>NUCLEOTIDE SEQUENCE [LARGE SCALE GENOMIC DNA]</scope>
    <source>
        <strain evidence="3 4">DSM 44598</strain>
    </source>
</reference>
<evidence type="ECO:0000259" key="2">
    <source>
        <dbReference type="Pfam" id="PF13223"/>
    </source>
</evidence>
<name>A0A840WGF2_9ACTN</name>
<dbReference type="EMBL" id="JACHDO010000001">
    <property type="protein sequence ID" value="MBB5489148.1"/>
    <property type="molecule type" value="Genomic_DNA"/>
</dbReference>
<dbReference type="Pfam" id="PF13223">
    <property type="entry name" value="DUF4031"/>
    <property type="match status" value="1"/>
</dbReference>